<name>A0A1Y3PPQ3_9BACI</name>
<dbReference type="Gene3D" id="2.30.22.10">
    <property type="entry name" value="Head domain of nucleotide exchange factor GrpE"/>
    <property type="match status" value="1"/>
</dbReference>
<evidence type="ECO:0000256" key="2">
    <source>
        <dbReference type="ARBA" id="ARBA00009054"/>
    </source>
</evidence>
<proteinExistence type="inferred from homology"/>
<dbReference type="InterPro" id="IPR000740">
    <property type="entry name" value="GrpE"/>
</dbReference>
<comment type="subunit">
    <text evidence="3 10">Homodimer.</text>
</comment>
<evidence type="ECO:0000256" key="7">
    <source>
        <dbReference type="ARBA" id="ARBA00053401"/>
    </source>
</evidence>
<dbReference type="GO" id="GO:0042803">
    <property type="term" value="F:protein homodimerization activity"/>
    <property type="evidence" value="ECO:0007669"/>
    <property type="project" value="InterPro"/>
</dbReference>
<dbReference type="GO" id="GO:0051082">
    <property type="term" value="F:unfolded protein binding"/>
    <property type="evidence" value="ECO:0007669"/>
    <property type="project" value="TreeGrafter"/>
</dbReference>
<dbReference type="Gene3D" id="3.90.20.20">
    <property type="match status" value="1"/>
</dbReference>
<keyword evidence="6 10" id="KW-0143">Chaperone</keyword>
<evidence type="ECO:0000256" key="5">
    <source>
        <dbReference type="ARBA" id="ARBA00023016"/>
    </source>
</evidence>
<dbReference type="HAMAP" id="MF_01151">
    <property type="entry name" value="GrpE"/>
    <property type="match status" value="1"/>
</dbReference>
<dbReference type="PANTHER" id="PTHR21237:SF23">
    <property type="entry name" value="GRPE PROTEIN HOMOLOG, MITOCHONDRIAL"/>
    <property type="match status" value="1"/>
</dbReference>
<dbReference type="AlphaFoldDB" id="A0A1Y3PPQ3"/>
<evidence type="ECO:0000256" key="4">
    <source>
        <dbReference type="ARBA" id="ARBA00022490"/>
    </source>
</evidence>
<evidence type="ECO:0000256" key="10">
    <source>
        <dbReference type="HAMAP-Rule" id="MF_01151"/>
    </source>
</evidence>
<keyword evidence="4 10" id="KW-0963">Cytoplasm</keyword>
<dbReference type="GO" id="GO:0000774">
    <property type="term" value="F:adenyl-nucleotide exchange factor activity"/>
    <property type="evidence" value="ECO:0007669"/>
    <property type="project" value="InterPro"/>
</dbReference>
<evidence type="ECO:0000313" key="14">
    <source>
        <dbReference type="EMBL" id="OUM89320.1"/>
    </source>
</evidence>
<protein>
    <recommendedName>
        <fullName evidence="8 10">Protein GrpE</fullName>
    </recommendedName>
    <alternativeName>
        <fullName evidence="9 10">HSP-70 cofactor</fullName>
    </alternativeName>
</protein>
<dbReference type="PANTHER" id="PTHR21237">
    <property type="entry name" value="GRPE PROTEIN"/>
    <property type="match status" value="1"/>
</dbReference>
<dbReference type="InterPro" id="IPR013805">
    <property type="entry name" value="GrpE_CC"/>
</dbReference>
<dbReference type="SUPFAM" id="SSF58014">
    <property type="entry name" value="Coiled-coil domain of nucleotide exchange factor GrpE"/>
    <property type="match status" value="1"/>
</dbReference>
<feature type="region of interest" description="Disordered" evidence="13">
    <location>
        <begin position="1"/>
        <end position="77"/>
    </location>
</feature>
<dbReference type="NCBIfam" id="NF010748">
    <property type="entry name" value="PRK14150.1"/>
    <property type="match status" value="1"/>
</dbReference>
<reference evidence="15" key="1">
    <citation type="submission" date="2016-06" db="EMBL/GenBank/DDBJ databases">
        <authorList>
            <person name="Nascimento L."/>
            <person name="Pereira R.V."/>
            <person name="Martins L.F."/>
            <person name="Quaggio R.B."/>
            <person name="Silva A.M."/>
            <person name="Setubal J.C."/>
        </authorList>
    </citation>
    <scope>NUCLEOTIDE SEQUENCE [LARGE SCALE GENOMIC DNA]</scope>
</reference>
<dbReference type="Pfam" id="PF01025">
    <property type="entry name" value="GrpE"/>
    <property type="match status" value="1"/>
</dbReference>
<dbReference type="Proteomes" id="UP000196475">
    <property type="component" value="Unassembled WGS sequence"/>
</dbReference>
<evidence type="ECO:0000256" key="11">
    <source>
        <dbReference type="RuleBase" id="RU000639"/>
    </source>
</evidence>
<evidence type="ECO:0000256" key="3">
    <source>
        <dbReference type="ARBA" id="ARBA00011738"/>
    </source>
</evidence>
<evidence type="ECO:0000256" key="1">
    <source>
        <dbReference type="ARBA" id="ARBA00004496"/>
    </source>
</evidence>
<dbReference type="InterPro" id="IPR009012">
    <property type="entry name" value="GrpE_head"/>
</dbReference>
<dbReference type="PROSITE" id="PS01071">
    <property type="entry name" value="GRPE"/>
    <property type="match status" value="1"/>
</dbReference>
<accession>A0A1Y3PPQ3</accession>
<sequence length="215" mass="24538">MTEQENQQHHHEHKELGHEQKEEQREEDTNGNTPVAEEASESAEEEVSDHAQESEADEREREIQQLRAQLESAQAEAQENYQRFLRAQADFENFRRRTRQEKEELAKYAAAGIIESLLPVIDNFERAIVAGKTADADSPLLQGVEMVYKQLMDVLSSAGLEEIESLGKPFDPFLHEAVMKEPSEDHEEGTVIEVLQKGYRLKDRVIRPAMVKVSG</sequence>
<feature type="compositionally biased region" description="Basic and acidic residues" evidence="13">
    <location>
        <begin position="1"/>
        <end position="28"/>
    </location>
</feature>
<evidence type="ECO:0000256" key="6">
    <source>
        <dbReference type="ARBA" id="ARBA00023186"/>
    </source>
</evidence>
<organism evidence="14 15">
    <name type="scientific">Bacillus thermozeamaize</name>
    <dbReference type="NCBI Taxonomy" id="230954"/>
    <lineage>
        <taxon>Bacteria</taxon>
        <taxon>Bacillati</taxon>
        <taxon>Bacillota</taxon>
        <taxon>Bacilli</taxon>
        <taxon>Bacillales</taxon>
        <taxon>Bacillaceae</taxon>
        <taxon>Bacillus</taxon>
    </lineage>
</organism>
<evidence type="ECO:0000256" key="8">
    <source>
        <dbReference type="ARBA" id="ARBA00072274"/>
    </source>
</evidence>
<dbReference type="NCBIfam" id="NF010738">
    <property type="entry name" value="PRK14140.1"/>
    <property type="match status" value="1"/>
</dbReference>
<comment type="caution">
    <text evidence="14">The sequence shown here is derived from an EMBL/GenBank/DDBJ whole genome shotgun (WGS) entry which is preliminary data.</text>
</comment>
<comment type="similarity">
    <text evidence="2 10 12">Belongs to the GrpE family.</text>
</comment>
<feature type="compositionally biased region" description="Acidic residues" evidence="13">
    <location>
        <begin position="38"/>
        <end position="47"/>
    </location>
</feature>
<evidence type="ECO:0000313" key="15">
    <source>
        <dbReference type="Proteomes" id="UP000196475"/>
    </source>
</evidence>
<dbReference type="PRINTS" id="PR00773">
    <property type="entry name" value="GRPEPROTEIN"/>
</dbReference>
<keyword evidence="5 10" id="KW-0346">Stress response</keyword>
<evidence type="ECO:0000256" key="13">
    <source>
        <dbReference type="SAM" id="MobiDB-lite"/>
    </source>
</evidence>
<feature type="compositionally biased region" description="Low complexity" evidence="13">
    <location>
        <begin position="65"/>
        <end position="77"/>
    </location>
</feature>
<dbReference type="GO" id="GO:0051087">
    <property type="term" value="F:protein-folding chaperone binding"/>
    <property type="evidence" value="ECO:0007669"/>
    <property type="project" value="InterPro"/>
</dbReference>
<dbReference type="GO" id="GO:0005737">
    <property type="term" value="C:cytoplasm"/>
    <property type="evidence" value="ECO:0007669"/>
    <property type="project" value="UniProtKB-SubCell"/>
</dbReference>
<comment type="function">
    <text evidence="7 10 11">Participates actively in the response to hyperosmotic and heat shock by preventing the aggregation of stress-denatured proteins, in association with DnaK and GrpE. It is the nucleotide exchange factor for DnaK and may function as a thermosensor. Unfolded proteins bind initially to DnaJ; upon interaction with the DnaJ-bound protein, DnaK hydrolyzes its bound ATP, resulting in the formation of a stable complex. GrpE releases ADP from DnaK; ATP binding to DnaK triggers the release of the substrate protein, thus completing the reaction cycle. Several rounds of ATP-dependent interactions between DnaJ, DnaK and GrpE are required for fully efficient folding.</text>
</comment>
<feature type="compositionally biased region" description="Basic and acidic residues" evidence="13">
    <location>
        <begin position="48"/>
        <end position="64"/>
    </location>
</feature>
<comment type="subcellular location">
    <subcellularLocation>
        <location evidence="1 10">Cytoplasm</location>
    </subcellularLocation>
</comment>
<dbReference type="CDD" id="cd00446">
    <property type="entry name" value="GrpE"/>
    <property type="match status" value="1"/>
</dbReference>
<dbReference type="EMBL" id="LZRT01000045">
    <property type="protein sequence ID" value="OUM89320.1"/>
    <property type="molecule type" value="Genomic_DNA"/>
</dbReference>
<evidence type="ECO:0000256" key="12">
    <source>
        <dbReference type="RuleBase" id="RU004478"/>
    </source>
</evidence>
<evidence type="ECO:0000256" key="9">
    <source>
        <dbReference type="ARBA" id="ARBA00076414"/>
    </source>
</evidence>
<dbReference type="FunFam" id="2.30.22.10:FF:000001">
    <property type="entry name" value="Protein GrpE"/>
    <property type="match status" value="1"/>
</dbReference>
<gene>
    <name evidence="10" type="primary">grpE</name>
    <name evidence="14" type="ORF">BAA01_03620</name>
</gene>
<dbReference type="GO" id="GO:0006457">
    <property type="term" value="P:protein folding"/>
    <property type="evidence" value="ECO:0007669"/>
    <property type="project" value="InterPro"/>
</dbReference>
<dbReference type="SUPFAM" id="SSF51064">
    <property type="entry name" value="Head domain of nucleotide exchange factor GrpE"/>
    <property type="match status" value="1"/>
</dbReference>